<keyword evidence="3" id="KW-1185">Reference proteome</keyword>
<dbReference type="AlphaFoldDB" id="A0A9N8HVT1"/>
<comment type="caution">
    <text evidence="2">The sequence shown here is derived from an EMBL/GenBank/DDBJ whole genome shotgun (WGS) entry which is preliminary data.</text>
</comment>
<reference evidence="2" key="1">
    <citation type="submission" date="2020-06" db="EMBL/GenBank/DDBJ databases">
        <authorList>
            <consortium name="Plant Systems Biology data submission"/>
        </authorList>
    </citation>
    <scope>NUCLEOTIDE SEQUENCE</scope>
    <source>
        <strain evidence="2">D6</strain>
    </source>
</reference>
<dbReference type="Proteomes" id="UP001153069">
    <property type="component" value="Unassembled WGS sequence"/>
</dbReference>
<dbReference type="EMBL" id="CAICTM010001860">
    <property type="protein sequence ID" value="CAB9526645.1"/>
    <property type="molecule type" value="Genomic_DNA"/>
</dbReference>
<evidence type="ECO:0000313" key="3">
    <source>
        <dbReference type="Proteomes" id="UP001153069"/>
    </source>
</evidence>
<evidence type="ECO:0000313" key="2">
    <source>
        <dbReference type="EMBL" id="CAB9526645.1"/>
    </source>
</evidence>
<feature type="compositionally biased region" description="Acidic residues" evidence="1">
    <location>
        <begin position="7"/>
        <end position="22"/>
    </location>
</feature>
<proteinExistence type="predicted"/>
<protein>
    <submittedName>
        <fullName evidence="2">Uncharacterized protein</fullName>
    </submittedName>
</protein>
<feature type="region of interest" description="Disordered" evidence="1">
    <location>
        <begin position="1"/>
        <end position="23"/>
    </location>
</feature>
<organism evidence="2 3">
    <name type="scientific">Seminavis robusta</name>
    <dbReference type="NCBI Taxonomy" id="568900"/>
    <lineage>
        <taxon>Eukaryota</taxon>
        <taxon>Sar</taxon>
        <taxon>Stramenopiles</taxon>
        <taxon>Ochrophyta</taxon>
        <taxon>Bacillariophyta</taxon>
        <taxon>Bacillariophyceae</taxon>
        <taxon>Bacillariophycidae</taxon>
        <taxon>Naviculales</taxon>
        <taxon>Naviculaceae</taxon>
        <taxon>Seminavis</taxon>
    </lineage>
</organism>
<sequence length="160" mass="18667">MDPKEFDEMETEEEVETDEEEEQTVKVGNRPFNTRAYVNNFINDIDTTKTQKHTPDAGYDRILQVHDHMLSVQDFEASHDQYGVGSWDSTRQRYMKMTDKKESEFDGQLLAALADRVENPIERQQDLKMWLLGAAAFCTTSQIVEMTCRFPSHWQTCMIC</sequence>
<evidence type="ECO:0000256" key="1">
    <source>
        <dbReference type="SAM" id="MobiDB-lite"/>
    </source>
</evidence>
<gene>
    <name evidence="2" type="ORF">SEMRO_1862_G302270.1</name>
</gene>
<name>A0A9N8HVT1_9STRA</name>
<accession>A0A9N8HVT1</accession>